<dbReference type="KEGG" id="phu:Phum_PHUM529500"/>
<feature type="compositionally biased region" description="Low complexity" evidence="4">
    <location>
        <begin position="1047"/>
        <end position="1061"/>
    </location>
</feature>
<feature type="region of interest" description="Disordered" evidence="4">
    <location>
        <begin position="1120"/>
        <end position="1151"/>
    </location>
</feature>
<organism>
    <name type="scientific">Pediculus humanus subsp. corporis</name>
    <name type="common">Body louse</name>
    <dbReference type="NCBI Taxonomy" id="121224"/>
    <lineage>
        <taxon>Eukaryota</taxon>
        <taxon>Metazoa</taxon>
        <taxon>Ecdysozoa</taxon>
        <taxon>Arthropoda</taxon>
        <taxon>Hexapoda</taxon>
        <taxon>Insecta</taxon>
        <taxon>Pterygota</taxon>
        <taxon>Neoptera</taxon>
        <taxon>Paraneoptera</taxon>
        <taxon>Psocodea</taxon>
        <taxon>Troctomorpha</taxon>
        <taxon>Phthiraptera</taxon>
        <taxon>Anoplura</taxon>
        <taxon>Pediculidae</taxon>
        <taxon>Pediculus</taxon>
    </lineage>
</organism>
<name>E0VZA9_PEDHC</name>
<dbReference type="InterPro" id="IPR004344">
    <property type="entry name" value="TTL/TTLL_fam"/>
</dbReference>
<sequence>MITDSCNCDKSGHGCTKGLSRPHQPTWCPVCDRNKMKRRCQSEGLYQEGDPLKELNWCCERGCDLLNRTTKFSQIKKTELDLNEKKFNFTGDVGMEGGDNYFSFNKKHNCKIYKEKNDVELVNNGHIQNSNYDICSDLDLKSQGINNYLYSSPDRLKQRDHLHSYKVRYHSSSGDYNDVMSAAKSLDMDNEKDNSNEMKNLYIREMEILRNNLSLLKDGLACDGKRMRQKSESEPGFSELSGGVPKRARDNSPKLKKTGRKLPMTPIGHSTIEQIPFQSPQRQSPSFATKGDEKKEIYVSNLCNGIKLSKENEEELESDSEDYVNECKLSSKNKNNLADSVNAVSVSSSTTSSSSSDSNTPSKVGETLGSISLNEHLGPFGNCEENNVIVGKTLKIIPGEDDLFRNSLFPNVPPYVKFFMHDLKGPTLPVDIRKHLKWRLSSITPIVIRRTLINSGFKLVRKSNEWTGQWGKHMKSFVFRTLKDFQKLNHFPGTFQIGRKDRLWKNLYSLMMKFGKKEFGFIPRTFILPHDRKLLRTAWEKASGVGKGQWIVKPPAAARGTGIKVVHRWGQIPKKKSLIVQKYIAQPYLINGSKFDLRLYVLMTSIHPLRIYLYDDGLVRFASVKYSEDVECLSNRFMHLTNYSINKLSNQYQVNADASSCHGHKWSLKTLWVYLAKQGVDVKALRKNLTDLVIKTIISGESNINILSKNNLPSRYCSYELFGIDVLLDNNLKPWLLEVNISPSLHSASPLDLAVKGPLVKELLNIAGFQIPAKLTKEQEQNFLESKGLSKRIHTLCYDKRLYWMSLSKEERIKQETFCNMTRKEYLKTILEELTPDDVRHLIQFEDELTQLCRFEKIFPTNRTHSYHQYFEAPRYYNMMLDAWETKYRKNRMEGIMLLSSLCRQKFHLNVSLGIGKTKVSPNLSDLQEFELEMDFCKEEKEIWESETCEEEKNEKTVAKRMTSSRSPSPSHRRRTNSPSSHVSSSCTTKSKPCKHPSVVCKPSGITSQMPSLRSKIALLSSPLKSSIVQCCNDIAVVVETRGECQVSETTVVETTTTTTTTPPPPPSLSLDSIPSEESSSSSSSSTSLKTTTDTSDEKQDELKQLSNCKSENSVVVVIESAGSDKSGSDVIISPTTKNSHNSCIKMSSSS</sequence>
<evidence type="ECO:0008006" key="8">
    <source>
        <dbReference type="Google" id="ProtNLM"/>
    </source>
</evidence>
<keyword evidence="1" id="KW-0436">Ligase</keyword>
<dbReference type="SUPFAM" id="SSF56059">
    <property type="entry name" value="Glutathione synthetase ATP-binding domain-like"/>
    <property type="match status" value="1"/>
</dbReference>
<evidence type="ECO:0000256" key="3">
    <source>
        <dbReference type="ARBA" id="ARBA00022840"/>
    </source>
</evidence>
<keyword evidence="2" id="KW-0547">Nucleotide-binding</keyword>
<feature type="region of interest" description="Disordered" evidence="4">
    <location>
        <begin position="1046"/>
        <end position="1108"/>
    </location>
</feature>
<dbReference type="GO" id="GO:0070740">
    <property type="term" value="F:tubulin-glutamic acid ligase activity"/>
    <property type="evidence" value="ECO:0007669"/>
    <property type="project" value="TreeGrafter"/>
</dbReference>
<dbReference type="PROSITE" id="PS51221">
    <property type="entry name" value="TTL"/>
    <property type="match status" value="1"/>
</dbReference>
<protein>
    <recommendedName>
        <fullName evidence="8">Tubulin polyglutamylase TTLL4</fullName>
    </recommendedName>
</protein>
<reference evidence="5" key="2">
    <citation type="submission" date="2007-04" db="EMBL/GenBank/DDBJ databases">
        <title>The genome of the human body louse.</title>
        <authorList>
            <consortium name="The Human Body Louse Genome Consortium"/>
            <person name="Kirkness E."/>
            <person name="Walenz B."/>
            <person name="Hass B."/>
            <person name="Bruggner R."/>
            <person name="Strausberg R."/>
        </authorList>
    </citation>
    <scope>NUCLEOTIDE SEQUENCE</scope>
    <source>
        <strain evidence="5">USDA</strain>
    </source>
</reference>
<keyword evidence="7" id="KW-1185">Reference proteome</keyword>
<dbReference type="GO" id="GO:0036064">
    <property type="term" value="C:ciliary basal body"/>
    <property type="evidence" value="ECO:0007669"/>
    <property type="project" value="TreeGrafter"/>
</dbReference>
<reference evidence="5" key="1">
    <citation type="submission" date="2007-04" db="EMBL/GenBank/DDBJ databases">
        <title>Annotation of Pediculus humanus corporis strain USDA.</title>
        <authorList>
            <person name="Kirkness E."/>
            <person name="Hannick L."/>
            <person name="Hass B."/>
            <person name="Bruggner R."/>
            <person name="Lawson D."/>
            <person name="Bidwell S."/>
            <person name="Joardar V."/>
            <person name="Caler E."/>
            <person name="Walenz B."/>
            <person name="Inman J."/>
            <person name="Schobel S."/>
            <person name="Galinsky K."/>
            <person name="Amedeo P."/>
            <person name="Strausberg R."/>
        </authorList>
    </citation>
    <scope>NUCLEOTIDE SEQUENCE</scope>
    <source>
        <strain evidence="5">USDA</strain>
    </source>
</reference>
<dbReference type="OrthoDB" id="202825at2759"/>
<feature type="compositionally biased region" description="Low complexity" evidence="4">
    <location>
        <begin position="1069"/>
        <end position="1094"/>
    </location>
</feature>
<feature type="compositionally biased region" description="Polar residues" evidence="4">
    <location>
        <begin position="271"/>
        <end position="287"/>
    </location>
</feature>
<evidence type="ECO:0000313" key="6">
    <source>
        <dbReference type="EnsemblMetazoa" id="PHUM529500-PA"/>
    </source>
</evidence>
<accession>E0VZA9</accession>
<feature type="region of interest" description="Disordered" evidence="4">
    <location>
        <begin position="226"/>
        <end position="292"/>
    </location>
</feature>
<evidence type="ECO:0000256" key="2">
    <source>
        <dbReference type="ARBA" id="ARBA00022741"/>
    </source>
</evidence>
<dbReference type="EMBL" id="DS235851">
    <property type="protein sequence ID" value="EEB18715.1"/>
    <property type="molecule type" value="Genomic_DNA"/>
</dbReference>
<dbReference type="eggNOG" id="KOG2156">
    <property type="taxonomic scope" value="Eukaryota"/>
</dbReference>
<dbReference type="VEuPathDB" id="VectorBase:PHUM529500"/>
<dbReference type="Proteomes" id="UP000009046">
    <property type="component" value="Unassembled WGS sequence"/>
</dbReference>
<dbReference type="Gene3D" id="3.30.470.20">
    <property type="entry name" value="ATP-grasp fold, B domain"/>
    <property type="match status" value="1"/>
</dbReference>
<feature type="compositionally biased region" description="Low complexity" evidence="4">
    <location>
        <begin position="347"/>
        <end position="360"/>
    </location>
</feature>
<dbReference type="GO" id="GO:0000226">
    <property type="term" value="P:microtubule cytoskeleton organization"/>
    <property type="evidence" value="ECO:0007669"/>
    <property type="project" value="TreeGrafter"/>
</dbReference>
<feature type="compositionally biased region" description="Low complexity" evidence="4">
    <location>
        <begin position="977"/>
        <end position="991"/>
    </location>
</feature>
<dbReference type="HOGENOM" id="CLU_276509_0_0_1"/>
<keyword evidence="3" id="KW-0067">ATP-binding</keyword>
<feature type="region of interest" description="Disordered" evidence="4">
    <location>
        <begin position="948"/>
        <end position="996"/>
    </location>
</feature>
<dbReference type="InParanoid" id="E0VZA9"/>
<dbReference type="GO" id="GO:0015631">
    <property type="term" value="F:tubulin binding"/>
    <property type="evidence" value="ECO:0007669"/>
    <property type="project" value="TreeGrafter"/>
</dbReference>
<proteinExistence type="predicted"/>
<dbReference type="GO" id="GO:0005524">
    <property type="term" value="F:ATP binding"/>
    <property type="evidence" value="ECO:0007669"/>
    <property type="project" value="UniProtKB-KW"/>
</dbReference>
<reference evidence="6" key="3">
    <citation type="submission" date="2020-05" db="UniProtKB">
        <authorList>
            <consortium name="EnsemblMetazoa"/>
        </authorList>
    </citation>
    <scope>IDENTIFICATION</scope>
    <source>
        <strain evidence="6">USDA</strain>
    </source>
</reference>
<dbReference type="EnsemblMetazoa" id="PHUM529500-RA">
    <property type="protein sequence ID" value="PHUM529500-PA"/>
    <property type="gene ID" value="PHUM529500"/>
</dbReference>
<dbReference type="CTD" id="8235121"/>
<dbReference type="PANTHER" id="PTHR12241:SF162">
    <property type="entry name" value="TUBULIN MONOGLUTAMYLASE TTLL4"/>
    <property type="match status" value="1"/>
</dbReference>
<evidence type="ECO:0000313" key="7">
    <source>
        <dbReference type="Proteomes" id="UP000009046"/>
    </source>
</evidence>
<feature type="region of interest" description="Disordered" evidence="4">
    <location>
        <begin position="347"/>
        <end position="367"/>
    </location>
</feature>
<gene>
    <name evidence="6" type="primary">8235121</name>
    <name evidence="5" type="ORF">Phum_PHUM529500</name>
</gene>
<dbReference type="RefSeq" id="XP_002431453.1">
    <property type="nucleotide sequence ID" value="XM_002431408.1"/>
</dbReference>
<evidence type="ECO:0000256" key="4">
    <source>
        <dbReference type="SAM" id="MobiDB-lite"/>
    </source>
</evidence>
<evidence type="ECO:0000256" key="1">
    <source>
        <dbReference type="ARBA" id="ARBA00022598"/>
    </source>
</evidence>
<evidence type="ECO:0000313" key="5">
    <source>
        <dbReference type="EMBL" id="EEB18715.1"/>
    </source>
</evidence>
<dbReference type="PANTHER" id="PTHR12241">
    <property type="entry name" value="TUBULIN POLYGLUTAMYLASE"/>
    <property type="match status" value="1"/>
</dbReference>
<feature type="compositionally biased region" description="Polar residues" evidence="4">
    <location>
        <begin position="1134"/>
        <end position="1151"/>
    </location>
</feature>
<dbReference type="GeneID" id="8235121"/>
<dbReference type="Pfam" id="PF03133">
    <property type="entry name" value="TTL"/>
    <property type="match status" value="1"/>
</dbReference>
<dbReference type="AlphaFoldDB" id="E0VZA9"/>
<dbReference type="EMBL" id="AAZO01006421">
    <property type="status" value="NOT_ANNOTATED_CDS"/>
    <property type="molecule type" value="Genomic_DNA"/>
</dbReference>
<dbReference type="STRING" id="121224.E0VZA9"/>